<sequence length="129" mass="14420">MSIEQFQTQTQILNPQERVRAKRLRGALTQLSLRAENVLYAHTRGISHRNRAGGFRPGYLHRVSGLTVLSRFGDGSLAPIHVLDGLPQSWVIRRDADGRVIEASPEIVSGFIRDGVFYTREEAMKAAAH</sequence>
<protein>
    <submittedName>
        <fullName evidence="1">Uncharacterized protein</fullName>
    </submittedName>
</protein>
<evidence type="ECO:0000313" key="1">
    <source>
        <dbReference type="EMBL" id="AFL76380.1"/>
    </source>
</evidence>
<dbReference type="EMBL" id="CP003154">
    <property type="protein sequence ID" value="AFL76380.1"/>
    <property type="molecule type" value="Genomic_DNA"/>
</dbReference>
<dbReference type="HOGENOM" id="CLU_149303_0_0_6"/>
<accession>I3YHB2</accession>
<dbReference type="OrthoDB" id="5795260at2"/>
<dbReference type="STRING" id="765911.Thivi_4588"/>
<organism evidence="1 2">
    <name type="scientific">Thiocystis violascens (strain ATCC 17096 / DSM 198 / 6111)</name>
    <name type="common">Chromatium violascens</name>
    <dbReference type="NCBI Taxonomy" id="765911"/>
    <lineage>
        <taxon>Bacteria</taxon>
        <taxon>Pseudomonadati</taxon>
        <taxon>Pseudomonadota</taxon>
        <taxon>Gammaproteobacteria</taxon>
        <taxon>Chromatiales</taxon>
        <taxon>Chromatiaceae</taxon>
        <taxon>Thiocystis</taxon>
    </lineage>
</organism>
<reference evidence="1 2" key="1">
    <citation type="submission" date="2012-06" db="EMBL/GenBank/DDBJ databases">
        <title>Complete sequence of Thiocystis violascens DSM 198.</title>
        <authorList>
            <consortium name="US DOE Joint Genome Institute"/>
            <person name="Lucas S."/>
            <person name="Han J."/>
            <person name="Lapidus A."/>
            <person name="Cheng J.-F."/>
            <person name="Goodwin L."/>
            <person name="Pitluck S."/>
            <person name="Peters L."/>
            <person name="Ovchinnikova G."/>
            <person name="Teshima H."/>
            <person name="Detter J.C."/>
            <person name="Han C."/>
            <person name="Tapia R."/>
            <person name="Land M."/>
            <person name="Hauser L."/>
            <person name="Kyrpides N."/>
            <person name="Ivanova N."/>
            <person name="Pagani I."/>
            <person name="Vogl K."/>
            <person name="Liu Z."/>
            <person name="Frigaard N.-U."/>
            <person name="Bryant D."/>
            <person name="Woyke T."/>
        </authorList>
    </citation>
    <scope>NUCLEOTIDE SEQUENCE [LARGE SCALE GENOMIC DNA]</scope>
    <source>
        <strain evidence="2">ATCC 17096 / DSM 198 / 6111</strain>
    </source>
</reference>
<dbReference type="KEGG" id="tvi:Thivi_4588"/>
<evidence type="ECO:0000313" key="2">
    <source>
        <dbReference type="Proteomes" id="UP000006062"/>
    </source>
</evidence>
<name>I3YHB2_THIV6</name>
<gene>
    <name evidence="1" type="ordered locus">Thivi_4588</name>
</gene>
<dbReference type="Proteomes" id="UP000006062">
    <property type="component" value="Chromosome"/>
</dbReference>
<dbReference type="RefSeq" id="WP_014780748.1">
    <property type="nucleotide sequence ID" value="NC_018012.1"/>
</dbReference>
<proteinExistence type="predicted"/>
<dbReference type="AlphaFoldDB" id="I3YHB2"/>
<dbReference type="eggNOG" id="ENOG5032SZG">
    <property type="taxonomic scope" value="Bacteria"/>
</dbReference>
<keyword evidence="2" id="KW-1185">Reference proteome</keyword>